<accession>X0Z5J5</accession>
<reference evidence="1" key="1">
    <citation type="journal article" date="2014" name="Front. Microbiol.">
        <title>High frequency of phylogenetically diverse reductive dehalogenase-homologous genes in deep subseafloor sedimentary metagenomes.</title>
        <authorList>
            <person name="Kawai M."/>
            <person name="Futagami T."/>
            <person name="Toyoda A."/>
            <person name="Takaki Y."/>
            <person name="Nishi S."/>
            <person name="Hori S."/>
            <person name="Arai W."/>
            <person name="Tsubouchi T."/>
            <person name="Morono Y."/>
            <person name="Uchiyama I."/>
            <person name="Ito T."/>
            <person name="Fujiyama A."/>
            <person name="Inagaki F."/>
            <person name="Takami H."/>
        </authorList>
    </citation>
    <scope>NUCLEOTIDE SEQUENCE</scope>
    <source>
        <strain evidence="1">Expedition CK06-06</strain>
    </source>
</reference>
<dbReference type="AlphaFoldDB" id="X0Z5J5"/>
<evidence type="ECO:0000313" key="1">
    <source>
        <dbReference type="EMBL" id="GAG64374.1"/>
    </source>
</evidence>
<feature type="non-terminal residue" evidence="1">
    <location>
        <position position="34"/>
    </location>
</feature>
<protein>
    <submittedName>
        <fullName evidence="1">Uncharacterized protein</fullName>
    </submittedName>
</protein>
<dbReference type="EMBL" id="BART01002580">
    <property type="protein sequence ID" value="GAG64374.1"/>
    <property type="molecule type" value="Genomic_DNA"/>
</dbReference>
<organism evidence="1">
    <name type="scientific">marine sediment metagenome</name>
    <dbReference type="NCBI Taxonomy" id="412755"/>
    <lineage>
        <taxon>unclassified sequences</taxon>
        <taxon>metagenomes</taxon>
        <taxon>ecological metagenomes</taxon>
    </lineage>
</organism>
<gene>
    <name evidence="1" type="ORF">S01H4_07768</name>
</gene>
<comment type="caution">
    <text evidence="1">The sequence shown here is derived from an EMBL/GenBank/DDBJ whole genome shotgun (WGS) entry which is preliminary data.</text>
</comment>
<name>X0Z5J5_9ZZZZ</name>
<proteinExistence type="predicted"/>
<sequence length="34" mass="3915">MGIGQRLNEPLDNNTNYPVSIPEITILRKVFDEK</sequence>